<evidence type="ECO:0000256" key="3">
    <source>
        <dbReference type="ARBA" id="ARBA00022989"/>
    </source>
</evidence>
<evidence type="ECO:0000256" key="4">
    <source>
        <dbReference type="ARBA" id="ARBA00023136"/>
    </source>
</evidence>
<keyword evidence="8" id="KW-1185">Reference proteome</keyword>
<feature type="transmembrane region" description="Helical" evidence="5">
    <location>
        <begin position="85"/>
        <end position="102"/>
    </location>
</feature>
<protein>
    <recommendedName>
        <fullName evidence="6">ABC transmembrane type-1 domain-containing protein</fullName>
    </recommendedName>
</protein>
<evidence type="ECO:0000256" key="1">
    <source>
        <dbReference type="ARBA" id="ARBA00004651"/>
    </source>
</evidence>
<dbReference type="PROSITE" id="PS50929">
    <property type="entry name" value="ABC_TM1F"/>
    <property type="match status" value="1"/>
</dbReference>
<evidence type="ECO:0000313" key="7">
    <source>
        <dbReference type="EMBL" id="PQJ95924.1"/>
    </source>
</evidence>
<dbReference type="InterPro" id="IPR036640">
    <property type="entry name" value="ABC1_TM_sf"/>
</dbReference>
<dbReference type="GO" id="GO:0140359">
    <property type="term" value="F:ABC-type transporter activity"/>
    <property type="evidence" value="ECO:0007669"/>
    <property type="project" value="InterPro"/>
</dbReference>
<proteinExistence type="predicted"/>
<accession>A0A2S7XQ97</accession>
<reference evidence="7 8" key="1">
    <citation type="submission" date="2018-01" db="EMBL/GenBank/DDBJ databases">
        <title>The complete genome sequence of Chromatium okenii LaCa, a purple sulfur bacterium with a turbulent life.</title>
        <authorList>
            <person name="Luedin S.M."/>
            <person name="Liechti N."/>
            <person name="Storelli N."/>
            <person name="Danza F."/>
            <person name="Wittwer M."/>
            <person name="Pothier J.F."/>
            <person name="Tonolla M.A."/>
        </authorList>
    </citation>
    <scope>NUCLEOTIDE SEQUENCE [LARGE SCALE GENOMIC DNA]</scope>
    <source>
        <strain evidence="7 8">LaCa</strain>
    </source>
</reference>
<evidence type="ECO:0000256" key="5">
    <source>
        <dbReference type="SAM" id="Phobius"/>
    </source>
</evidence>
<keyword evidence="4 5" id="KW-0472">Membrane</keyword>
<dbReference type="Gene3D" id="1.20.1560.10">
    <property type="entry name" value="ABC transporter type 1, transmembrane domain"/>
    <property type="match status" value="1"/>
</dbReference>
<keyword evidence="2 5" id="KW-0812">Transmembrane</keyword>
<comment type="subcellular location">
    <subcellularLocation>
        <location evidence="1">Cell membrane</location>
        <topology evidence="1">Multi-pass membrane protein</topology>
    </subcellularLocation>
</comment>
<dbReference type="AlphaFoldDB" id="A0A2S7XQ97"/>
<feature type="domain" description="ABC transmembrane type-1" evidence="6">
    <location>
        <begin position="14"/>
        <end position="85"/>
    </location>
</feature>
<evidence type="ECO:0000259" key="6">
    <source>
        <dbReference type="PROSITE" id="PS50929"/>
    </source>
</evidence>
<sequence length="103" mass="10914">MICGNRCLHIYCGPTRYFDQHGAGHLLAKLTYNVENVSNAATSAVTTLVRDGFTIGLMGFMLYLNAGLSAIFLIIGPVMAGAVKYAPSVFAVTVGVFKIALAI</sequence>
<comment type="caution">
    <text evidence="7">The sequence shown here is derived from an EMBL/GenBank/DDBJ whole genome shotgun (WGS) entry which is preliminary data.</text>
</comment>
<dbReference type="Pfam" id="PF00664">
    <property type="entry name" value="ABC_membrane"/>
    <property type="match status" value="1"/>
</dbReference>
<dbReference type="GO" id="GO:0005524">
    <property type="term" value="F:ATP binding"/>
    <property type="evidence" value="ECO:0007669"/>
    <property type="project" value="InterPro"/>
</dbReference>
<keyword evidence="3 5" id="KW-1133">Transmembrane helix</keyword>
<evidence type="ECO:0000256" key="2">
    <source>
        <dbReference type="ARBA" id="ARBA00022692"/>
    </source>
</evidence>
<organism evidence="7 8">
    <name type="scientific">Chromatium okenii</name>
    <dbReference type="NCBI Taxonomy" id="61644"/>
    <lineage>
        <taxon>Bacteria</taxon>
        <taxon>Pseudomonadati</taxon>
        <taxon>Pseudomonadota</taxon>
        <taxon>Gammaproteobacteria</taxon>
        <taxon>Chromatiales</taxon>
        <taxon>Chromatiaceae</taxon>
        <taxon>Chromatium</taxon>
    </lineage>
</organism>
<feature type="transmembrane region" description="Helical" evidence="5">
    <location>
        <begin position="60"/>
        <end position="79"/>
    </location>
</feature>
<dbReference type="InterPro" id="IPR011527">
    <property type="entry name" value="ABC1_TM_dom"/>
</dbReference>
<dbReference type="GO" id="GO:0005886">
    <property type="term" value="C:plasma membrane"/>
    <property type="evidence" value="ECO:0007669"/>
    <property type="project" value="UniProtKB-SubCell"/>
</dbReference>
<gene>
    <name evidence="7" type="ORF">CXB77_08580</name>
</gene>
<dbReference type="Proteomes" id="UP000239936">
    <property type="component" value="Unassembled WGS sequence"/>
</dbReference>
<dbReference type="SUPFAM" id="SSF90123">
    <property type="entry name" value="ABC transporter transmembrane region"/>
    <property type="match status" value="1"/>
</dbReference>
<name>A0A2S7XQ97_9GAMM</name>
<evidence type="ECO:0000313" key="8">
    <source>
        <dbReference type="Proteomes" id="UP000239936"/>
    </source>
</evidence>
<dbReference type="EMBL" id="PPGH01000035">
    <property type="protein sequence ID" value="PQJ95924.1"/>
    <property type="molecule type" value="Genomic_DNA"/>
</dbReference>